<dbReference type="AlphaFoldDB" id="A0AB34IXC9"/>
<dbReference type="InterPro" id="IPR045099">
    <property type="entry name" value="PITH1-like"/>
</dbReference>
<dbReference type="InterPro" id="IPR008979">
    <property type="entry name" value="Galactose-bd-like_sf"/>
</dbReference>
<reference evidence="3 4" key="1">
    <citation type="journal article" date="2024" name="Science">
        <title>Giant polyketide synthase enzymes in the biosynthesis of giant marine polyether toxins.</title>
        <authorList>
            <person name="Fallon T.R."/>
            <person name="Shende V.V."/>
            <person name="Wierzbicki I.H."/>
            <person name="Pendleton A.L."/>
            <person name="Watervoot N.F."/>
            <person name="Auber R.P."/>
            <person name="Gonzalez D.J."/>
            <person name="Wisecaver J.H."/>
            <person name="Moore B.S."/>
        </authorList>
    </citation>
    <scope>NUCLEOTIDE SEQUENCE [LARGE SCALE GENOMIC DNA]</scope>
    <source>
        <strain evidence="3 4">12B1</strain>
    </source>
</reference>
<keyword evidence="4" id="KW-1185">Reference proteome</keyword>
<gene>
    <name evidence="3" type="ORF">AB1Y20_004683</name>
</gene>
<sequence>MAHTGPFRCDCGRVHADAFDGPSNDLLGQIDLDGVCALNEAERGACRRVFKPYEQRLSRDAFVDSEADDPQLIVHIPFISPVRIRGITILGGPEGSAPCRLLAYVNQEALDFSDAEAMPPVQEWTLADATAGEVEYPTQFSRFQNVSRLSLFVADNHGADHTRIYYIGLSGVSSNYKREAVQAVYELQANPEMSASPSDVVGSHII</sequence>
<dbReference type="GO" id="GO:0005737">
    <property type="term" value="C:cytoplasm"/>
    <property type="evidence" value="ECO:0007669"/>
    <property type="project" value="UniProtKB-ARBA"/>
</dbReference>
<comment type="similarity">
    <text evidence="1">Belongs to the PITHD1 family.</text>
</comment>
<dbReference type="Gene3D" id="2.60.120.470">
    <property type="entry name" value="PITH domain"/>
    <property type="match status" value="1"/>
</dbReference>
<evidence type="ECO:0000256" key="1">
    <source>
        <dbReference type="ARBA" id="ARBA00025788"/>
    </source>
</evidence>
<feature type="domain" description="PITH" evidence="2">
    <location>
        <begin position="15"/>
        <end position="189"/>
    </location>
</feature>
<dbReference type="InterPro" id="IPR010400">
    <property type="entry name" value="PITH_dom"/>
</dbReference>
<dbReference type="EMBL" id="JBGBPQ010000016">
    <property type="protein sequence ID" value="KAL1508585.1"/>
    <property type="molecule type" value="Genomic_DNA"/>
</dbReference>
<organism evidence="3 4">
    <name type="scientific">Prymnesium parvum</name>
    <name type="common">Toxic golden alga</name>
    <dbReference type="NCBI Taxonomy" id="97485"/>
    <lineage>
        <taxon>Eukaryota</taxon>
        <taxon>Haptista</taxon>
        <taxon>Haptophyta</taxon>
        <taxon>Prymnesiophyceae</taxon>
        <taxon>Prymnesiales</taxon>
        <taxon>Prymnesiaceae</taxon>
        <taxon>Prymnesium</taxon>
    </lineage>
</organism>
<name>A0AB34IXC9_PRYPA</name>
<dbReference type="Proteomes" id="UP001515480">
    <property type="component" value="Unassembled WGS sequence"/>
</dbReference>
<dbReference type="InterPro" id="IPR037047">
    <property type="entry name" value="PITH_dom_sf"/>
</dbReference>
<dbReference type="SUPFAM" id="SSF49785">
    <property type="entry name" value="Galactose-binding domain-like"/>
    <property type="match status" value="1"/>
</dbReference>
<evidence type="ECO:0000313" key="3">
    <source>
        <dbReference type="EMBL" id="KAL1508585.1"/>
    </source>
</evidence>
<dbReference type="PANTHER" id="PTHR12175:SF1">
    <property type="entry name" value="PITH DOMAIN-CONTAINING PROTEIN 1"/>
    <property type="match status" value="1"/>
</dbReference>
<dbReference type="Pfam" id="PF06201">
    <property type="entry name" value="PITH"/>
    <property type="match status" value="1"/>
</dbReference>
<evidence type="ECO:0000313" key="4">
    <source>
        <dbReference type="Proteomes" id="UP001515480"/>
    </source>
</evidence>
<dbReference type="PROSITE" id="PS51532">
    <property type="entry name" value="PITH"/>
    <property type="match status" value="1"/>
</dbReference>
<accession>A0AB34IXC9</accession>
<proteinExistence type="inferred from homology"/>
<comment type="caution">
    <text evidence="3">The sequence shown here is derived from an EMBL/GenBank/DDBJ whole genome shotgun (WGS) entry which is preliminary data.</text>
</comment>
<dbReference type="PANTHER" id="PTHR12175">
    <property type="entry name" value="AD039 HT014 THIOREDOXIN FAMILY TRP26"/>
    <property type="match status" value="1"/>
</dbReference>
<protein>
    <recommendedName>
        <fullName evidence="2">PITH domain-containing protein</fullName>
    </recommendedName>
</protein>
<evidence type="ECO:0000259" key="2">
    <source>
        <dbReference type="PROSITE" id="PS51532"/>
    </source>
</evidence>